<dbReference type="SUPFAM" id="SSF102114">
    <property type="entry name" value="Radical SAM enzymes"/>
    <property type="match status" value="1"/>
</dbReference>
<dbReference type="PROSITE" id="PS51918">
    <property type="entry name" value="RADICAL_SAM"/>
    <property type="match status" value="1"/>
</dbReference>
<keyword evidence="4" id="KW-0411">Iron-sulfur</keyword>
<gene>
    <name evidence="6" type="ORF">QCO44_04205</name>
</gene>
<evidence type="ECO:0000313" key="6">
    <source>
        <dbReference type="EMBL" id="MEX5284848.1"/>
    </source>
</evidence>
<keyword evidence="2" id="KW-0479">Metal-binding</keyword>
<dbReference type="CDD" id="cd01335">
    <property type="entry name" value="Radical_SAM"/>
    <property type="match status" value="1"/>
</dbReference>
<keyword evidence="1" id="KW-0949">S-adenosyl-L-methionine</keyword>
<organism evidence="6 7">
    <name type="scientific">Selenomonas sputigena</name>
    <dbReference type="NCBI Taxonomy" id="69823"/>
    <lineage>
        <taxon>Bacteria</taxon>
        <taxon>Bacillati</taxon>
        <taxon>Bacillota</taxon>
        <taxon>Negativicutes</taxon>
        <taxon>Selenomonadales</taxon>
        <taxon>Selenomonadaceae</taxon>
        <taxon>Selenomonas</taxon>
    </lineage>
</organism>
<evidence type="ECO:0000259" key="5">
    <source>
        <dbReference type="PROSITE" id="PS51918"/>
    </source>
</evidence>
<keyword evidence="7" id="KW-1185">Reference proteome</keyword>
<sequence>MLVYMVERGKYLLPEESLRRRPEGKRGLYVNITNECPCACTFCLRTLKDMPEDMSLWLGGKEPAVEEVKEALLAAPWPYVREVVFCGFGEPTMRLSALIELLRFVKQQHPDLPTRLNTNGLSDLVYGRDTTADFAGGILDTVSISLNASNAERYLELTRSEFGIESFEAMLAFAQHMKAYVPHVVMTIVEKVEDAEEIEKCRALCAARSLDLRVRTYEGS</sequence>
<dbReference type="InterPro" id="IPR013785">
    <property type="entry name" value="Aldolase_TIM"/>
</dbReference>
<dbReference type="PANTHER" id="PTHR11228:SF27">
    <property type="entry name" value="GLYCYL-RADICAL ENZYME ACTIVATING ENZYME MJ1227-RELATED"/>
    <property type="match status" value="1"/>
</dbReference>
<accession>A0ABV3X5R9</accession>
<evidence type="ECO:0000256" key="1">
    <source>
        <dbReference type="ARBA" id="ARBA00022691"/>
    </source>
</evidence>
<dbReference type="PANTHER" id="PTHR11228">
    <property type="entry name" value="RADICAL SAM DOMAIN PROTEIN"/>
    <property type="match status" value="1"/>
</dbReference>
<dbReference type="RefSeq" id="WP_368846568.1">
    <property type="nucleotide sequence ID" value="NZ_CP194411.1"/>
</dbReference>
<protein>
    <submittedName>
        <fullName evidence="6">TatD family nuclease-associated radical SAM protein</fullName>
    </submittedName>
</protein>
<feature type="domain" description="Radical SAM core" evidence="5">
    <location>
        <begin position="22"/>
        <end position="220"/>
    </location>
</feature>
<dbReference type="NCBIfam" id="TIGR04038">
    <property type="entry name" value="tatD_link_rSAM"/>
    <property type="match status" value="1"/>
</dbReference>
<evidence type="ECO:0000256" key="3">
    <source>
        <dbReference type="ARBA" id="ARBA00023004"/>
    </source>
</evidence>
<reference evidence="6 7" key="1">
    <citation type="submission" date="2023-04" db="EMBL/GenBank/DDBJ databases">
        <title>Genome Sequence of Selenomonas sputigena ATCC 33150.</title>
        <authorList>
            <person name="Miller D.P."/>
            <person name="Anvari S."/>
            <person name="Polson S.W."/>
            <person name="Macdonald M."/>
            <person name="Mcdowell J.V."/>
        </authorList>
    </citation>
    <scope>NUCLEOTIDE SEQUENCE [LARGE SCALE GENOMIC DNA]</scope>
    <source>
        <strain evidence="6 7">ATCC 33150</strain>
    </source>
</reference>
<dbReference type="InterPro" id="IPR050377">
    <property type="entry name" value="Radical_SAM_PqqE_MftC-like"/>
</dbReference>
<proteinExistence type="predicted"/>
<evidence type="ECO:0000256" key="4">
    <source>
        <dbReference type="ARBA" id="ARBA00023014"/>
    </source>
</evidence>
<dbReference type="SFLD" id="SFLDS00029">
    <property type="entry name" value="Radical_SAM"/>
    <property type="match status" value="1"/>
</dbReference>
<comment type="caution">
    <text evidence="6">The sequence shown here is derived from an EMBL/GenBank/DDBJ whole genome shotgun (WGS) entry which is preliminary data.</text>
</comment>
<dbReference type="InterPro" id="IPR023821">
    <property type="entry name" value="rSAM_TatD-assoc"/>
</dbReference>
<dbReference type="InterPro" id="IPR058240">
    <property type="entry name" value="rSAM_sf"/>
</dbReference>
<dbReference type="Pfam" id="PF04055">
    <property type="entry name" value="Radical_SAM"/>
    <property type="match status" value="1"/>
</dbReference>
<dbReference type="Gene3D" id="3.20.20.70">
    <property type="entry name" value="Aldolase class I"/>
    <property type="match status" value="1"/>
</dbReference>
<evidence type="ECO:0000256" key="2">
    <source>
        <dbReference type="ARBA" id="ARBA00022723"/>
    </source>
</evidence>
<name>A0ABV3X5R9_9FIRM</name>
<dbReference type="EMBL" id="JARVLH010000002">
    <property type="protein sequence ID" value="MEX5284848.1"/>
    <property type="molecule type" value="Genomic_DNA"/>
</dbReference>
<dbReference type="Proteomes" id="UP001559623">
    <property type="component" value="Unassembled WGS sequence"/>
</dbReference>
<keyword evidence="3" id="KW-0408">Iron</keyword>
<evidence type="ECO:0000313" key="7">
    <source>
        <dbReference type="Proteomes" id="UP001559623"/>
    </source>
</evidence>
<dbReference type="InterPro" id="IPR007197">
    <property type="entry name" value="rSAM"/>
</dbReference>
<dbReference type="SFLD" id="SFLDG01111">
    <property type="entry name" value="Uncharacterised_Radical_SAM_Su"/>
    <property type="match status" value="1"/>
</dbReference>